<dbReference type="RefSeq" id="WP_069311501.1">
    <property type="nucleotide sequence ID" value="NZ_MDTU01000001.1"/>
</dbReference>
<gene>
    <name evidence="1" type="ORF">BGC07_00255</name>
</gene>
<evidence type="ECO:0000313" key="1">
    <source>
        <dbReference type="EMBL" id="ODN41699.1"/>
    </source>
</evidence>
<organism evidence="1 2">
    <name type="scientific">Piscirickettsia litoralis</name>
    <dbReference type="NCBI Taxonomy" id="1891921"/>
    <lineage>
        <taxon>Bacteria</taxon>
        <taxon>Pseudomonadati</taxon>
        <taxon>Pseudomonadota</taxon>
        <taxon>Gammaproteobacteria</taxon>
        <taxon>Thiotrichales</taxon>
        <taxon>Piscirickettsiaceae</taxon>
        <taxon>Piscirickettsia</taxon>
    </lineage>
</organism>
<protein>
    <submittedName>
        <fullName evidence="1">Uncharacterized protein</fullName>
    </submittedName>
</protein>
<name>A0ABX3A6G5_9GAMM</name>
<keyword evidence="2" id="KW-1185">Reference proteome</keyword>
<evidence type="ECO:0000313" key="2">
    <source>
        <dbReference type="Proteomes" id="UP000094329"/>
    </source>
</evidence>
<accession>A0ABX3A6G5</accession>
<dbReference type="Proteomes" id="UP000094329">
    <property type="component" value="Unassembled WGS sequence"/>
</dbReference>
<reference evidence="1 2" key="1">
    <citation type="submission" date="2016-08" db="EMBL/GenBank/DDBJ databases">
        <title>Draft genome sequence of Candidatus Piscirickettsia litoralis, from seawater.</title>
        <authorList>
            <person name="Wan X."/>
            <person name="Lee A.J."/>
            <person name="Hou S."/>
            <person name="Donachie S.P."/>
        </authorList>
    </citation>
    <scope>NUCLEOTIDE SEQUENCE [LARGE SCALE GENOMIC DNA]</scope>
    <source>
        <strain evidence="1 2">Y2</strain>
    </source>
</reference>
<proteinExistence type="predicted"/>
<dbReference type="EMBL" id="MDTU01000001">
    <property type="protein sequence ID" value="ODN41699.1"/>
    <property type="molecule type" value="Genomic_DNA"/>
</dbReference>
<sequence length="72" mass="8574">MTNKRVQLKDHFWRYCEQNEAKITEFHEALKQGYLKLRSLDEIADCYQNTLEAFSGGISPYLVMAHYFGIRR</sequence>
<comment type="caution">
    <text evidence="1">The sequence shown here is derived from an EMBL/GenBank/DDBJ whole genome shotgun (WGS) entry which is preliminary data.</text>
</comment>